<proteinExistence type="predicted"/>
<keyword evidence="1" id="KW-1133">Transmembrane helix</keyword>
<accession>A0A2P8EDH5</accession>
<dbReference type="PANTHER" id="PTHR30273">
    <property type="entry name" value="PERIPLASMIC SIGNAL SENSOR AND SIGMA FACTOR ACTIVATOR FECR-RELATED"/>
    <property type="match status" value="1"/>
</dbReference>
<comment type="caution">
    <text evidence="4">The sequence shown here is derived from an EMBL/GenBank/DDBJ whole genome shotgun (WGS) entry which is preliminary data.</text>
</comment>
<dbReference type="PIRSF" id="PIRSF018266">
    <property type="entry name" value="FecR"/>
    <property type="match status" value="1"/>
</dbReference>
<evidence type="ECO:0000259" key="2">
    <source>
        <dbReference type="Pfam" id="PF04773"/>
    </source>
</evidence>
<name>A0A2P8EDH5_9BACT</name>
<dbReference type="Pfam" id="PF04773">
    <property type="entry name" value="FecR"/>
    <property type="match status" value="1"/>
</dbReference>
<evidence type="ECO:0000256" key="1">
    <source>
        <dbReference type="SAM" id="Phobius"/>
    </source>
</evidence>
<evidence type="ECO:0000259" key="3">
    <source>
        <dbReference type="Pfam" id="PF16344"/>
    </source>
</evidence>
<dbReference type="PANTHER" id="PTHR30273:SF2">
    <property type="entry name" value="PROTEIN FECR"/>
    <property type="match status" value="1"/>
</dbReference>
<protein>
    <submittedName>
        <fullName evidence="4">FecR family protein</fullName>
    </submittedName>
</protein>
<dbReference type="Gene3D" id="2.60.120.1440">
    <property type="match status" value="1"/>
</dbReference>
<keyword evidence="5" id="KW-1185">Reference proteome</keyword>
<organism evidence="4 5">
    <name type="scientific">Cecembia rubra</name>
    <dbReference type="NCBI Taxonomy" id="1485585"/>
    <lineage>
        <taxon>Bacteria</taxon>
        <taxon>Pseudomonadati</taxon>
        <taxon>Bacteroidota</taxon>
        <taxon>Cytophagia</taxon>
        <taxon>Cytophagales</taxon>
        <taxon>Cyclobacteriaceae</taxon>
        <taxon>Cecembia</taxon>
    </lineage>
</organism>
<feature type="transmembrane region" description="Helical" evidence="1">
    <location>
        <begin position="76"/>
        <end position="94"/>
    </location>
</feature>
<feature type="domain" description="FecR protein" evidence="2">
    <location>
        <begin position="120"/>
        <end position="208"/>
    </location>
</feature>
<gene>
    <name evidence="4" type="ORF">CLV48_101409</name>
</gene>
<dbReference type="Gene3D" id="3.55.50.30">
    <property type="match status" value="1"/>
</dbReference>
<sequence length="326" mass="37937">MKYSQWDYINFIQGKMDSEKAASFKKWMATEEGEHTFHKWVEEEWKKECNDYEDLQVVDKKESKFVYLNSSKRIEWRLWAAFISIFLIASLLLFNGREGNLPEEYKTEIKITEVLKYAPKGQKTRIKLPDGSYVYLNSESSITYLTDFSDNRTIFLKGEAFFEVKSDPLKPFTVITGPISTRALGTSFNINAYEEQLDIQVALATGKIKVSNEVNGQELLVDPGEGIDFHRHTDMMSKEKVDIQKVLNWKNGILQFEKVPFPQVIKTLERWYGVDFEVKNQKEMPQYKCSGTFEPNEYLSNVLSVLAYSVDFSYTLQGKKVILEFK</sequence>
<dbReference type="RefSeq" id="WP_106565560.1">
    <property type="nucleotide sequence ID" value="NZ_PYGF01000001.1"/>
</dbReference>
<evidence type="ECO:0000313" key="5">
    <source>
        <dbReference type="Proteomes" id="UP000240708"/>
    </source>
</evidence>
<dbReference type="InterPro" id="IPR006860">
    <property type="entry name" value="FecR"/>
</dbReference>
<keyword evidence="1" id="KW-0472">Membrane</keyword>
<dbReference type="Pfam" id="PF16344">
    <property type="entry name" value="FecR_C"/>
    <property type="match status" value="1"/>
</dbReference>
<dbReference type="InterPro" id="IPR012373">
    <property type="entry name" value="Ferrdict_sens_TM"/>
</dbReference>
<evidence type="ECO:0000313" key="4">
    <source>
        <dbReference type="EMBL" id="PSL07477.1"/>
    </source>
</evidence>
<dbReference type="InterPro" id="IPR032508">
    <property type="entry name" value="FecR_C"/>
</dbReference>
<feature type="domain" description="Protein FecR C-terminal" evidence="3">
    <location>
        <begin position="254"/>
        <end position="323"/>
    </location>
</feature>
<dbReference type="EMBL" id="PYGF01000001">
    <property type="protein sequence ID" value="PSL07477.1"/>
    <property type="molecule type" value="Genomic_DNA"/>
</dbReference>
<dbReference type="AlphaFoldDB" id="A0A2P8EDH5"/>
<dbReference type="OrthoDB" id="1099916at2"/>
<keyword evidence="1" id="KW-0812">Transmembrane</keyword>
<dbReference type="Proteomes" id="UP000240708">
    <property type="component" value="Unassembled WGS sequence"/>
</dbReference>
<dbReference type="GO" id="GO:0016989">
    <property type="term" value="F:sigma factor antagonist activity"/>
    <property type="evidence" value="ECO:0007669"/>
    <property type="project" value="TreeGrafter"/>
</dbReference>
<reference evidence="4 5" key="1">
    <citation type="submission" date="2018-03" db="EMBL/GenBank/DDBJ databases">
        <title>Genomic Encyclopedia of Archaeal and Bacterial Type Strains, Phase II (KMG-II): from individual species to whole genera.</title>
        <authorList>
            <person name="Goeker M."/>
        </authorList>
    </citation>
    <scope>NUCLEOTIDE SEQUENCE [LARGE SCALE GENOMIC DNA]</scope>
    <source>
        <strain evidence="4 5">DSM 28057</strain>
    </source>
</reference>